<accession>E3RPG5</accession>
<dbReference type="KEGG" id="pte:PTT_10527"/>
<reference evidence="1 2" key="1">
    <citation type="journal article" date="2010" name="Genome Biol.">
        <title>A first genome assembly of the barley fungal pathogen Pyrenophora teres f. teres.</title>
        <authorList>
            <person name="Ellwood S.R."/>
            <person name="Liu Z."/>
            <person name="Syme R.A."/>
            <person name="Lai Z."/>
            <person name="Hane J.K."/>
            <person name="Keiper F."/>
            <person name="Moffat C.S."/>
            <person name="Oliver R.P."/>
            <person name="Friesen T.L."/>
        </authorList>
    </citation>
    <scope>NUCLEOTIDE SEQUENCE [LARGE SCALE GENOMIC DNA]</scope>
    <source>
        <strain evidence="1 2">0-1</strain>
    </source>
</reference>
<dbReference type="AlphaFoldDB" id="E3RPG5"/>
<organism evidence="2">
    <name type="scientific">Pyrenophora teres f. teres (strain 0-1)</name>
    <name type="common">Barley net blotch fungus</name>
    <name type="synonym">Drechslera teres f. teres</name>
    <dbReference type="NCBI Taxonomy" id="861557"/>
    <lineage>
        <taxon>Eukaryota</taxon>
        <taxon>Fungi</taxon>
        <taxon>Dikarya</taxon>
        <taxon>Ascomycota</taxon>
        <taxon>Pezizomycotina</taxon>
        <taxon>Dothideomycetes</taxon>
        <taxon>Pleosporomycetidae</taxon>
        <taxon>Pleosporales</taxon>
        <taxon>Pleosporineae</taxon>
        <taxon>Pleosporaceae</taxon>
        <taxon>Pyrenophora</taxon>
    </lineage>
</organism>
<protein>
    <submittedName>
        <fullName evidence="1">Uncharacterized protein</fullName>
    </submittedName>
</protein>
<dbReference type="HOGENOM" id="CLU_2886877_0_0_1"/>
<dbReference type="Proteomes" id="UP000001067">
    <property type="component" value="Unassembled WGS sequence"/>
</dbReference>
<evidence type="ECO:0000313" key="2">
    <source>
        <dbReference type="Proteomes" id="UP000001067"/>
    </source>
</evidence>
<keyword evidence="2" id="KW-1185">Reference proteome</keyword>
<sequence length="63" mass="7091">MLAINGRTLLVTGISPFFATHGYNIEPIEVEEKLRTTGHTTEIAQTIIAAAQEKYETYTNEHR</sequence>
<proteinExistence type="predicted"/>
<name>E3RPG5_PYRTT</name>
<gene>
    <name evidence="1" type="ORF">PTT_10527</name>
</gene>
<dbReference type="EMBL" id="GL534336">
    <property type="protein sequence ID" value="EFQ92384.1"/>
    <property type="molecule type" value="Genomic_DNA"/>
</dbReference>
<evidence type="ECO:0000313" key="1">
    <source>
        <dbReference type="EMBL" id="EFQ92384.1"/>
    </source>
</evidence>